<keyword evidence="11" id="KW-1185">Reference proteome</keyword>
<comment type="subcellular location">
    <subcellularLocation>
        <location evidence="1">Membrane</location>
        <topology evidence="1">Lipid-anchor</topology>
    </subcellularLocation>
</comment>
<dbReference type="Pfam" id="PF05504">
    <property type="entry name" value="Spore_GerAC"/>
    <property type="match status" value="1"/>
</dbReference>
<dbReference type="InterPro" id="IPR038501">
    <property type="entry name" value="Spore_GerAC_C_sf"/>
</dbReference>
<dbReference type="GO" id="GO:0016020">
    <property type="term" value="C:membrane"/>
    <property type="evidence" value="ECO:0007669"/>
    <property type="project" value="UniProtKB-SubCell"/>
</dbReference>
<dbReference type="AlphaFoldDB" id="A0A931HSM3"/>
<gene>
    <name evidence="10" type="ORF">H0267_00290</name>
</gene>
<feature type="domain" description="Spore germination protein N-terminal" evidence="9">
    <location>
        <begin position="21"/>
        <end position="186"/>
    </location>
</feature>
<reference evidence="10 11" key="1">
    <citation type="journal article" date="2005" name="Int. J. Syst. Evol. Microbiol.">
        <title>Halobacillus yeomjeoni sp. nov., isolated from a marine solar saltern in Korea.</title>
        <authorList>
            <person name="Yoon J.H."/>
            <person name="Kang S.J."/>
            <person name="Lee C.H."/>
            <person name="Oh H.W."/>
            <person name="Oh T.K."/>
        </authorList>
    </citation>
    <scope>NUCLEOTIDE SEQUENCE [LARGE SCALE GENOMIC DNA]</scope>
    <source>
        <strain evidence="10 11">KCTC 3957</strain>
    </source>
</reference>
<evidence type="ECO:0000259" key="8">
    <source>
        <dbReference type="Pfam" id="PF05504"/>
    </source>
</evidence>
<protein>
    <submittedName>
        <fullName evidence="10">Ger(X)C family spore germination protein</fullName>
    </submittedName>
</protein>
<evidence type="ECO:0000256" key="7">
    <source>
        <dbReference type="ARBA" id="ARBA00023288"/>
    </source>
</evidence>
<dbReference type="EMBL" id="JADZSC010000001">
    <property type="protein sequence ID" value="MBH0228633.1"/>
    <property type="molecule type" value="Genomic_DNA"/>
</dbReference>
<dbReference type="InterPro" id="IPR008844">
    <property type="entry name" value="Spore_GerAC-like"/>
</dbReference>
<dbReference type="PANTHER" id="PTHR35789:SF1">
    <property type="entry name" value="SPORE GERMINATION PROTEIN B3"/>
    <property type="match status" value="1"/>
</dbReference>
<dbReference type="Proteomes" id="UP000614490">
    <property type="component" value="Unassembled WGS sequence"/>
</dbReference>
<keyword evidence="4" id="KW-0732">Signal</keyword>
<evidence type="ECO:0000256" key="3">
    <source>
        <dbReference type="ARBA" id="ARBA00022544"/>
    </source>
</evidence>
<evidence type="ECO:0000313" key="10">
    <source>
        <dbReference type="EMBL" id="MBH0228633.1"/>
    </source>
</evidence>
<comment type="caution">
    <text evidence="10">The sequence shown here is derived from an EMBL/GenBank/DDBJ whole genome shotgun (WGS) entry which is preliminary data.</text>
</comment>
<dbReference type="Pfam" id="PF25198">
    <property type="entry name" value="Spore_GerAC_N"/>
    <property type="match status" value="1"/>
</dbReference>
<sequence>MKWISMTLILLLLCAGCIPKSPIEKLGIITAMGFDELEGDKMKGTLVMFQFDPTTSQTSQTVTSEAHTSKGIRNEANQKTSHKLVSGQIRLKVYQDQLASKGLLRYLDTVTRDAKMLPLAYLSVSDVPTSQLLRAEISEDAPNIGKYIERLIEKSITNEMSPDATVVTFLRDYHDIGVDPTLPLLSLEEQRVFIKGLGLFQDDRYVGTLTDEDIFYLLLLQKNLKIGQLQIELPESSMEKYYKKEAADNETEGSLHVSIHKVDSKVKIKPKKNDPSSFKVNLTMRTRLLEVSKSVDLSEKKTIDSLEKQIEKQIEKRMSALIQEFKEKQVDPVGFGLKYNTITRKDRLTNESWRDQIPNMSVDFNVDVKLLRHGITE</sequence>
<evidence type="ECO:0000256" key="4">
    <source>
        <dbReference type="ARBA" id="ARBA00022729"/>
    </source>
</evidence>
<dbReference type="Gene3D" id="3.30.300.210">
    <property type="entry name" value="Nutrient germinant receptor protein C, domain 3"/>
    <property type="match status" value="1"/>
</dbReference>
<dbReference type="GO" id="GO:0009847">
    <property type="term" value="P:spore germination"/>
    <property type="evidence" value="ECO:0007669"/>
    <property type="project" value="InterPro"/>
</dbReference>
<comment type="similarity">
    <text evidence="2">Belongs to the GerABKC lipoprotein family.</text>
</comment>
<dbReference type="NCBIfam" id="TIGR02887">
    <property type="entry name" value="spore_ger_x_C"/>
    <property type="match status" value="1"/>
</dbReference>
<evidence type="ECO:0000256" key="5">
    <source>
        <dbReference type="ARBA" id="ARBA00023136"/>
    </source>
</evidence>
<keyword evidence="3" id="KW-0309">Germination</keyword>
<organism evidence="10 11">
    <name type="scientific">Halobacillus yeomjeoni</name>
    <dbReference type="NCBI Taxonomy" id="311194"/>
    <lineage>
        <taxon>Bacteria</taxon>
        <taxon>Bacillati</taxon>
        <taxon>Bacillota</taxon>
        <taxon>Bacilli</taxon>
        <taxon>Bacillales</taxon>
        <taxon>Bacillaceae</taxon>
        <taxon>Halobacillus</taxon>
    </lineage>
</organism>
<name>A0A931HSM3_9BACI</name>
<accession>A0A931HSM3</accession>
<dbReference type="RefSeq" id="WP_197315288.1">
    <property type="nucleotide sequence ID" value="NZ_JADZSC010000001.1"/>
</dbReference>
<keyword evidence="6" id="KW-0564">Palmitate</keyword>
<evidence type="ECO:0000313" key="11">
    <source>
        <dbReference type="Proteomes" id="UP000614490"/>
    </source>
</evidence>
<proteinExistence type="inferred from homology"/>
<feature type="domain" description="Spore germination GerAC-like C-terminal" evidence="8">
    <location>
        <begin position="196"/>
        <end position="374"/>
    </location>
</feature>
<keyword evidence="7" id="KW-0449">Lipoprotein</keyword>
<dbReference type="InterPro" id="IPR046953">
    <property type="entry name" value="Spore_GerAC-like_C"/>
</dbReference>
<evidence type="ECO:0000256" key="6">
    <source>
        <dbReference type="ARBA" id="ARBA00023139"/>
    </source>
</evidence>
<dbReference type="PANTHER" id="PTHR35789">
    <property type="entry name" value="SPORE GERMINATION PROTEIN B3"/>
    <property type="match status" value="1"/>
</dbReference>
<evidence type="ECO:0000259" key="9">
    <source>
        <dbReference type="Pfam" id="PF25198"/>
    </source>
</evidence>
<keyword evidence="5" id="KW-0472">Membrane</keyword>
<dbReference type="InterPro" id="IPR057336">
    <property type="entry name" value="GerAC_N"/>
</dbReference>
<evidence type="ECO:0000256" key="2">
    <source>
        <dbReference type="ARBA" id="ARBA00007886"/>
    </source>
</evidence>
<evidence type="ECO:0000256" key="1">
    <source>
        <dbReference type="ARBA" id="ARBA00004635"/>
    </source>
</evidence>